<feature type="compositionally biased region" description="Low complexity" evidence="3">
    <location>
        <begin position="517"/>
        <end position="530"/>
    </location>
</feature>
<name>A0A197K6M7_9FUNG</name>
<evidence type="ECO:0000256" key="3">
    <source>
        <dbReference type="SAM" id="MobiDB-lite"/>
    </source>
</evidence>
<dbReference type="OrthoDB" id="295029at2759"/>
<sequence length="1090" mass="120424">MYWRFGHQNTSVIEHLLESGNVSLEELLEQDDLIQECKAQNPRLIEYLREPNVLRQLLGYIISDDLEDRARFKYPFIACEVIACEVWGIFESALSNIDMLEKFWEFLDRPPPLNPVQASYFAKVIGVFLMKKTGDMLQFIKSRPEVVPKLLLHMSTSSIMDLLLKIISMEESPEGKGTVQWLSEQGLMPWLVNRLDPNFDAEVHSVASQVLLDIIAISQSSHPEQPSIGTNVLIDELKSEVIVTKLVGFMLDRTAPHSTSTLINGVTIFIELIRRNNSDYDVEPLPPNSTETLREAVDLSDLLKVLAARIEDFKDLLVVPRSVTGPIATSIGKQTPLGFERLKICEMFAELLHCSNMAVLNSRPIISVSPDGTVKVPTVTAEQSFLHQSQHVKEEVEAARAANGAESNKESEDESKESKEADEAPKETPAAEDKKPEEKKTEESKTEEAKTEETKTEETKTEDTKTEETKTEDTKAEETKTVEVAETKGDAESSEDDAAALVVDDQATPRASPPPGASSTLTSSSAATLGSSHPLENEVMIPVGDFLKMQFVDHRIIPTCFDLFFQFPWNNFLHTVVYDMVHQVFHRPMGDIGRPDMNGTYIPPKADQGIKEGWNRRLTISIFKDGQLTKRITDAQRLCDYECAQPKGVRLGYMGHLTYIADETVKLLELYSQTSLLPMLYEFIDLEDWWNYVSKVLKETKERDAQVLGGSRPNVIESHPSGMDDGNDDDFLDDGGDNYGSNNSFLGGDGGAGQEGDVGSDQFARYLSQQITNNLPDKFGSSDEDEDDEEGNWIGEYGADSDFERRRAAAAANTLEDPFGNHHAMDFDDSDDDDGVDEEAWNSPWPNSFGDAKVSELGSATQFNATLTDWSEDFQDGFTEFKTGESSGDGKDEFDFPPFSVDAQGATIASTTTTNTDTPASGDVDPFGDEMADPFSTAAAPISTTTAESAPVQESKEVKGQKEVEIETVKLAPKVHETPVIESQEEPTTTRPTEEKKEDKKDEEEEEMSKPAPEVKMEPVPLLDASAPKLETTVSSDGSDLPKVSSTSPAPATTATTATPCTEKTSESVKEDAASSELTKKVEGLELHDK</sequence>
<feature type="compositionally biased region" description="Acidic residues" evidence="3">
    <location>
        <begin position="725"/>
        <end position="736"/>
    </location>
</feature>
<protein>
    <submittedName>
        <fullName evidence="4">SAPS-domain-containing protein</fullName>
    </submittedName>
</protein>
<dbReference type="GO" id="GO:0005634">
    <property type="term" value="C:nucleus"/>
    <property type="evidence" value="ECO:0007669"/>
    <property type="project" value="TreeGrafter"/>
</dbReference>
<comment type="similarity">
    <text evidence="1">Belongs to the SAPS family.</text>
</comment>
<dbReference type="Pfam" id="PF04499">
    <property type="entry name" value="SAPS"/>
    <property type="match status" value="1"/>
</dbReference>
<feature type="compositionally biased region" description="Low complexity" evidence="3">
    <location>
        <begin position="903"/>
        <end position="920"/>
    </location>
</feature>
<dbReference type="EMBL" id="KV442023">
    <property type="protein sequence ID" value="OAQ32823.1"/>
    <property type="molecule type" value="Genomic_DNA"/>
</dbReference>
<feature type="region of interest" description="Disordered" evidence="3">
    <location>
        <begin position="817"/>
        <end position="853"/>
    </location>
</feature>
<evidence type="ECO:0000313" key="5">
    <source>
        <dbReference type="Proteomes" id="UP000078512"/>
    </source>
</evidence>
<dbReference type="PANTHER" id="PTHR12634">
    <property type="entry name" value="SIT4 YEAST -ASSOCIATING PROTEIN-RELATED"/>
    <property type="match status" value="1"/>
</dbReference>
<feature type="compositionally biased region" description="Low complexity" evidence="3">
    <location>
        <begin position="1045"/>
        <end position="1060"/>
    </location>
</feature>
<dbReference type="PANTHER" id="PTHR12634:SF8">
    <property type="entry name" value="FIERY MOUNTAIN, ISOFORM D"/>
    <property type="match status" value="1"/>
</dbReference>
<dbReference type="AlphaFoldDB" id="A0A197K6M7"/>
<organism evidence="4 5">
    <name type="scientific">Linnemannia elongata AG-77</name>
    <dbReference type="NCBI Taxonomy" id="1314771"/>
    <lineage>
        <taxon>Eukaryota</taxon>
        <taxon>Fungi</taxon>
        <taxon>Fungi incertae sedis</taxon>
        <taxon>Mucoromycota</taxon>
        <taxon>Mortierellomycotina</taxon>
        <taxon>Mortierellomycetes</taxon>
        <taxon>Mortierellales</taxon>
        <taxon>Mortierellaceae</taxon>
        <taxon>Linnemannia</taxon>
    </lineage>
</organism>
<dbReference type="Proteomes" id="UP000078512">
    <property type="component" value="Unassembled WGS sequence"/>
</dbReference>
<feature type="region of interest" description="Disordered" evidence="3">
    <location>
        <begin position="878"/>
        <end position="1090"/>
    </location>
</feature>
<dbReference type="GO" id="GO:0005829">
    <property type="term" value="C:cytosol"/>
    <property type="evidence" value="ECO:0007669"/>
    <property type="project" value="TreeGrafter"/>
</dbReference>
<gene>
    <name evidence="4" type="ORF">K457DRAFT_134931</name>
</gene>
<dbReference type="GO" id="GO:0019888">
    <property type="term" value="F:protein phosphatase regulator activity"/>
    <property type="evidence" value="ECO:0007669"/>
    <property type="project" value="TreeGrafter"/>
</dbReference>
<evidence type="ECO:0000313" key="4">
    <source>
        <dbReference type="EMBL" id="OAQ32823.1"/>
    </source>
</evidence>
<evidence type="ECO:0000256" key="1">
    <source>
        <dbReference type="ARBA" id="ARBA00006180"/>
    </source>
</evidence>
<feature type="region of interest" description="Disordered" evidence="3">
    <location>
        <begin position="711"/>
        <end position="759"/>
    </location>
</feature>
<feature type="compositionally biased region" description="Acidic residues" evidence="3">
    <location>
        <begin position="782"/>
        <end position="791"/>
    </location>
</feature>
<feature type="compositionally biased region" description="Basic and acidic residues" evidence="3">
    <location>
        <begin position="416"/>
        <end position="491"/>
    </location>
</feature>
<feature type="compositionally biased region" description="Gly residues" evidence="3">
    <location>
        <begin position="747"/>
        <end position="756"/>
    </location>
</feature>
<feature type="region of interest" description="Disordered" evidence="3">
    <location>
        <begin position="386"/>
        <end position="530"/>
    </location>
</feature>
<feature type="compositionally biased region" description="Acidic residues" evidence="3">
    <location>
        <begin position="827"/>
        <end position="840"/>
    </location>
</feature>
<dbReference type="STRING" id="1314771.A0A197K6M7"/>
<dbReference type="InterPro" id="IPR007587">
    <property type="entry name" value="SAPS"/>
</dbReference>
<feature type="compositionally biased region" description="Basic and acidic residues" evidence="3">
    <location>
        <begin position="954"/>
        <end position="979"/>
    </location>
</feature>
<feature type="compositionally biased region" description="Low complexity" evidence="3">
    <location>
        <begin position="934"/>
        <end position="951"/>
    </location>
</feature>
<proteinExistence type="inferred from homology"/>
<dbReference type="GO" id="GO:0019903">
    <property type="term" value="F:protein phosphatase binding"/>
    <property type="evidence" value="ECO:0007669"/>
    <property type="project" value="InterPro"/>
</dbReference>
<feature type="region of interest" description="Disordered" evidence="3">
    <location>
        <begin position="774"/>
        <end position="799"/>
    </location>
</feature>
<accession>A0A197K6M7</accession>
<keyword evidence="5" id="KW-1185">Reference proteome</keyword>
<feature type="compositionally biased region" description="Basic and acidic residues" evidence="3">
    <location>
        <begin position="1064"/>
        <end position="1090"/>
    </location>
</feature>
<evidence type="ECO:0000256" key="2">
    <source>
        <dbReference type="ARBA" id="ARBA00023306"/>
    </source>
</evidence>
<keyword evidence="2" id="KW-0131">Cell cycle</keyword>
<reference evidence="4 5" key="1">
    <citation type="submission" date="2016-05" db="EMBL/GenBank/DDBJ databases">
        <title>Genome sequencing reveals origins of a unique bacterial endosymbiosis in the earliest lineages of terrestrial Fungi.</title>
        <authorList>
            <consortium name="DOE Joint Genome Institute"/>
            <person name="Uehling J."/>
            <person name="Gryganskyi A."/>
            <person name="Hameed K."/>
            <person name="Tschaplinski T."/>
            <person name="Misztal P."/>
            <person name="Wu S."/>
            <person name="Desiro A."/>
            <person name="Vande Pol N."/>
            <person name="Du Z.-Y."/>
            <person name="Zienkiewicz A."/>
            <person name="Zienkiewicz K."/>
            <person name="Morin E."/>
            <person name="Tisserant E."/>
            <person name="Splivallo R."/>
            <person name="Hainaut M."/>
            <person name="Henrissat B."/>
            <person name="Ohm R."/>
            <person name="Kuo A."/>
            <person name="Yan J."/>
            <person name="Lipzen A."/>
            <person name="Nolan M."/>
            <person name="Labutti K."/>
            <person name="Barry K."/>
            <person name="Goldstein A."/>
            <person name="Labbe J."/>
            <person name="Schadt C."/>
            <person name="Tuskan G."/>
            <person name="Grigoriev I."/>
            <person name="Martin F."/>
            <person name="Vilgalys R."/>
            <person name="Bonito G."/>
        </authorList>
    </citation>
    <scope>NUCLEOTIDE SEQUENCE [LARGE SCALE GENOMIC DNA]</scope>
    <source>
        <strain evidence="4 5">AG-77</strain>
    </source>
</reference>